<evidence type="ECO:0000256" key="2">
    <source>
        <dbReference type="ARBA" id="ARBA00022980"/>
    </source>
</evidence>
<dbReference type="PROSITE" id="PS00783">
    <property type="entry name" value="RIBOSOMAL_L13"/>
    <property type="match status" value="1"/>
</dbReference>
<dbReference type="PANTHER" id="PTHR11545:SF3">
    <property type="entry name" value="LARGE RIBOSOMAL SUBUNIT PROTEIN UL13"/>
    <property type="match status" value="1"/>
</dbReference>
<dbReference type="PIRSF" id="PIRSF002181">
    <property type="entry name" value="Ribosomal_L13"/>
    <property type="match status" value="1"/>
</dbReference>
<evidence type="ECO:0000256" key="5">
    <source>
        <dbReference type="RuleBase" id="RU003877"/>
    </source>
</evidence>
<comment type="subunit">
    <text evidence="4">Part of the 50S ribosomal subunit.</text>
</comment>
<evidence type="ECO:0000313" key="6">
    <source>
        <dbReference type="EMBL" id="HGM58180.1"/>
    </source>
</evidence>
<dbReference type="CDD" id="cd00392">
    <property type="entry name" value="Ribosomal_L13"/>
    <property type="match status" value="1"/>
</dbReference>
<dbReference type="GO" id="GO:0003729">
    <property type="term" value="F:mRNA binding"/>
    <property type="evidence" value="ECO:0007669"/>
    <property type="project" value="TreeGrafter"/>
</dbReference>
<comment type="caution">
    <text evidence="6">The sequence shown here is derived from an EMBL/GenBank/DDBJ whole genome shotgun (WGS) entry which is preliminary data.</text>
</comment>
<dbReference type="GO" id="GO:0022625">
    <property type="term" value="C:cytosolic large ribosomal subunit"/>
    <property type="evidence" value="ECO:0007669"/>
    <property type="project" value="UniProtKB-UniRule"/>
</dbReference>
<organism evidence="6">
    <name type="scientific">Staphylothermus marinus</name>
    <dbReference type="NCBI Taxonomy" id="2280"/>
    <lineage>
        <taxon>Archaea</taxon>
        <taxon>Thermoproteota</taxon>
        <taxon>Thermoprotei</taxon>
        <taxon>Desulfurococcales</taxon>
        <taxon>Desulfurococcaceae</taxon>
        <taxon>Staphylothermus</taxon>
    </lineage>
</organism>
<sequence length="151" mass="17540">MSTEKTIYVDASNQILGRLASIVAKKLLEGYRVYVVNANKCVISGEKKRVLEGYKLLFRVKTHYNPDKSGIRRPRTPHGIFKRTVRGMLPMDKPKGREAFKRLKVYSGLPPMFRNVNLIRFQEADVSRLKNRYIYLEELASELGFKKRFGE</sequence>
<dbReference type="NCBIfam" id="NF005004">
    <property type="entry name" value="PRK06394.1"/>
    <property type="match status" value="1"/>
</dbReference>
<evidence type="ECO:0000256" key="4">
    <source>
        <dbReference type="HAMAP-Rule" id="MF_01366"/>
    </source>
</evidence>
<evidence type="ECO:0000256" key="1">
    <source>
        <dbReference type="ARBA" id="ARBA00006227"/>
    </source>
</evidence>
<dbReference type="AlphaFoldDB" id="A0A7C4D6D6"/>
<name>A0A7C4D6D6_STAMA</name>
<evidence type="ECO:0000256" key="3">
    <source>
        <dbReference type="ARBA" id="ARBA00023274"/>
    </source>
</evidence>
<evidence type="ECO:0000313" key="7">
    <source>
        <dbReference type="EMBL" id="HGU64782.1"/>
    </source>
</evidence>
<gene>
    <name evidence="4" type="primary">rpl13</name>
    <name evidence="7" type="ORF">ENT92_01005</name>
    <name evidence="6" type="ORF">ENU14_01125</name>
</gene>
<dbReference type="PANTHER" id="PTHR11545">
    <property type="entry name" value="RIBOSOMAL PROTEIN L13"/>
    <property type="match status" value="1"/>
</dbReference>
<keyword evidence="2 4" id="KW-0689">Ribosomal protein</keyword>
<reference evidence="6" key="1">
    <citation type="journal article" date="2020" name="mSystems">
        <title>Genome- and Community-Level Interaction Insights into Carbon Utilization and Element Cycling Functions of Hydrothermarchaeota in Hydrothermal Sediment.</title>
        <authorList>
            <person name="Zhou Z."/>
            <person name="Liu Y."/>
            <person name="Xu W."/>
            <person name="Pan J."/>
            <person name="Luo Z.H."/>
            <person name="Li M."/>
        </authorList>
    </citation>
    <scope>NUCLEOTIDE SEQUENCE [LARGE SCALE GENOMIC DNA]</scope>
    <source>
        <strain evidence="7">SpSt-622</strain>
        <strain evidence="6">SpSt-642</strain>
    </source>
</reference>
<protein>
    <recommendedName>
        <fullName evidence="4">Large ribosomal subunit protein uL13</fullName>
    </recommendedName>
</protein>
<dbReference type="NCBIfam" id="TIGR01077">
    <property type="entry name" value="L13_A_E"/>
    <property type="match status" value="1"/>
</dbReference>
<dbReference type="InterPro" id="IPR005823">
    <property type="entry name" value="Ribosomal_uL13_bac-type"/>
</dbReference>
<dbReference type="InterPro" id="IPR036899">
    <property type="entry name" value="Ribosomal_uL13_sf"/>
</dbReference>
<dbReference type="InterPro" id="IPR005755">
    <property type="entry name" value="Ribosomal_uL13_euk/arc"/>
</dbReference>
<dbReference type="SUPFAM" id="SSF52161">
    <property type="entry name" value="Ribosomal protein L13"/>
    <property type="match status" value="1"/>
</dbReference>
<dbReference type="InterPro" id="IPR005822">
    <property type="entry name" value="Ribosomal_uL13"/>
</dbReference>
<keyword evidence="3 4" id="KW-0687">Ribonucleoprotein</keyword>
<dbReference type="Pfam" id="PF00572">
    <property type="entry name" value="Ribosomal_L13"/>
    <property type="match status" value="1"/>
</dbReference>
<proteinExistence type="inferred from homology"/>
<dbReference type="GO" id="GO:0006412">
    <property type="term" value="P:translation"/>
    <property type="evidence" value="ECO:0007669"/>
    <property type="project" value="UniProtKB-UniRule"/>
</dbReference>
<dbReference type="HAMAP" id="MF_01366">
    <property type="entry name" value="Ribosomal_uL13"/>
    <property type="match status" value="1"/>
</dbReference>
<dbReference type="InterPro" id="IPR023563">
    <property type="entry name" value="Ribosomal_uL13_CS"/>
</dbReference>
<dbReference type="GO" id="GO:0003735">
    <property type="term" value="F:structural constituent of ribosome"/>
    <property type="evidence" value="ECO:0007669"/>
    <property type="project" value="UniProtKB-UniRule"/>
</dbReference>
<dbReference type="EMBL" id="DTAN01000042">
    <property type="protein sequence ID" value="HGU64782.1"/>
    <property type="molecule type" value="Genomic_DNA"/>
</dbReference>
<dbReference type="GO" id="GO:0017148">
    <property type="term" value="P:negative regulation of translation"/>
    <property type="evidence" value="ECO:0007669"/>
    <property type="project" value="TreeGrafter"/>
</dbReference>
<comment type="similarity">
    <text evidence="1 4 5">Belongs to the universal ribosomal protein uL13 family.</text>
</comment>
<accession>A0A7C4D6D6</accession>
<dbReference type="Gene3D" id="3.90.1180.10">
    <property type="entry name" value="Ribosomal protein L13"/>
    <property type="match status" value="1"/>
</dbReference>
<comment type="function">
    <text evidence="4">This protein is one of the early assembly proteins of the 50S ribosomal subunit, although it is not seen to bind rRNA by itself. It is important during the early stages of 50S assembly.</text>
</comment>
<dbReference type="EMBL" id="DTBJ01000013">
    <property type="protein sequence ID" value="HGM58180.1"/>
    <property type="molecule type" value="Genomic_DNA"/>
</dbReference>